<keyword evidence="3" id="KW-1185">Reference proteome</keyword>
<reference evidence="2 3" key="1">
    <citation type="submission" date="2020-08" db="EMBL/GenBank/DDBJ databases">
        <title>Genomic Encyclopedia of Type Strains, Phase III (KMG-III): the genomes of soil and plant-associated and newly described type strains.</title>
        <authorList>
            <person name="Whitman W."/>
        </authorList>
    </citation>
    <scope>NUCLEOTIDE SEQUENCE [LARGE SCALE GENOMIC DNA]</scope>
    <source>
        <strain evidence="2 3">CECT 3287</strain>
    </source>
</reference>
<dbReference type="InterPro" id="IPR050627">
    <property type="entry name" value="Nitroreductase/BluB"/>
</dbReference>
<protein>
    <submittedName>
        <fullName evidence="2">Nitroreductase</fullName>
    </submittedName>
</protein>
<dbReference type="RefSeq" id="WP_183220226.1">
    <property type="nucleotide sequence ID" value="NZ_BMPW01000004.1"/>
</dbReference>
<dbReference type="AlphaFoldDB" id="A0A7W5FEJ1"/>
<dbReference type="InterPro" id="IPR000415">
    <property type="entry name" value="Nitroreductase-like"/>
</dbReference>
<evidence type="ECO:0000259" key="1">
    <source>
        <dbReference type="Pfam" id="PF00881"/>
    </source>
</evidence>
<accession>A0A7W5FEJ1</accession>
<dbReference type="Pfam" id="PF00881">
    <property type="entry name" value="Nitroreductase"/>
    <property type="match status" value="1"/>
</dbReference>
<dbReference type="SUPFAM" id="SSF55469">
    <property type="entry name" value="FMN-dependent nitroreductase-like"/>
    <property type="match status" value="2"/>
</dbReference>
<dbReference type="Proteomes" id="UP000590749">
    <property type="component" value="Unassembled WGS sequence"/>
</dbReference>
<comment type="caution">
    <text evidence="2">The sequence shown here is derived from an EMBL/GenBank/DDBJ whole genome shotgun (WGS) entry which is preliminary data.</text>
</comment>
<sequence length="322" mass="34590">MTADTQTRDLLAQAAGAARYAPSVHNTQPWRWVVYPDRLELFAVTERQLRFQDPDQHMLLMSCGAALHHARVALDADGWVHEVERPAAEPLAIIRPLERRTADPAAVRVLDQLSRRHTDRRTMSDEPVDVKVLDAFTAAAEQAGARLCLLSRDQVIELAVLVEQAQKAETSDDLLQAETSTWVGGDRADGTGIPDGSLPAEPAQTTVAGRDFGVTGTLPVGAGHDSAVTYAVLYGTGDEPADWLRAGEALNAVWLAATEHGVALTPLSGPVEVGFTRQRLGHMLGGVGTPYLVTRLGIADTSGPAAEPTPRLPVEQVVEIRD</sequence>
<evidence type="ECO:0000313" key="2">
    <source>
        <dbReference type="EMBL" id="MBB3095456.1"/>
    </source>
</evidence>
<evidence type="ECO:0000313" key="3">
    <source>
        <dbReference type="Proteomes" id="UP000590749"/>
    </source>
</evidence>
<dbReference type="InterPro" id="IPR029479">
    <property type="entry name" value="Nitroreductase"/>
</dbReference>
<dbReference type="PANTHER" id="PTHR23026:SF123">
    <property type="entry name" value="NAD(P)H NITROREDUCTASE RV3131-RELATED"/>
    <property type="match status" value="1"/>
</dbReference>
<dbReference type="GO" id="GO:0016491">
    <property type="term" value="F:oxidoreductase activity"/>
    <property type="evidence" value="ECO:0007669"/>
    <property type="project" value="InterPro"/>
</dbReference>
<dbReference type="EMBL" id="JACHXF010000006">
    <property type="protein sequence ID" value="MBB3095456.1"/>
    <property type="molecule type" value="Genomic_DNA"/>
</dbReference>
<organism evidence="2 3">
    <name type="scientific">Actinoplanes campanulatus</name>
    <dbReference type="NCBI Taxonomy" id="113559"/>
    <lineage>
        <taxon>Bacteria</taxon>
        <taxon>Bacillati</taxon>
        <taxon>Actinomycetota</taxon>
        <taxon>Actinomycetes</taxon>
        <taxon>Micromonosporales</taxon>
        <taxon>Micromonosporaceae</taxon>
        <taxon>Actinoplanes</taxon>
    </lineage>
</organism>
<dbReference type="PANTHER" id="PTHR23026">
    <property type="entry name" value="NADPH NITROREDUCTASE"/>
    <property type="match status" value="1"/>
</dbReference>
<dbReference type="NCBIfam" id="NF047509">
    <property type="entry name" value="Rv3131_FMN_oxido"/>
    <property type="match status" value="1"/>
</dbReference>
<dbReference type="Gene3D" id="3.40.109.10">
    <property type="entry name" value="NADH Oxidase"/>
    <property type="match status" value="2"/>
</dbReference>
<gene>
    <name evidence="2" type="ORF">FHR83_003126</name>
</gene>
<name>A0A7W5FEJ1_9ACTN</name>
<feature type="domain" description="Nitroreductase" evidence="1">
    <location>
        <begin position="7"/>
        <end position="38"/>
    </location>
</feature>
<proteinExistence type="predicted"/>